<evidence type="ECO:0000256" key="2">
    <source>
        <dbReference type="ARBA" id="ARBA00022692"/>
    </source>
</evidence>
<feature type="chain" id="PRO_5026971974" evidence="6">
    <location>
        <begin position="23"/>
        <end position="119"/>
    </location>
</feature>
<feature type="signal peptide" evidence="6">
    <location>
        <begin position="1"/>
        <end position="22"/>
    </location>
</feature>
<dbReference type="InterPro" id="IPR035952">
    <property type="entry name" value="Rhomboid-like_sf"/>
</dbReference>
<accession>A0A6M2DBT6</accession>
<proteinExistence type="predicted"/>
<keyword evidence="4 5" id="KW-0472">Membrane</keyword>
<keyword evidence="6" id="KW-0732">Signal</keyword>
<organism evidence="7">
    <name type="scientific">Rhipicephalus microplus</name>
    <name type="common">Cattle tick</name>
    <name type="synonym">Boophilus microplus</name>
    <dbReference type="NCBI Taxonomy" id="6941"/>
    <lineage>
        <taxon>Eukaryota</taxon>
        <taxon>Metazoa</taxon>
        <taxon>Ecdysozoa</taxon>
        <taxon>Arthropoda</taxon>
        <taxon>Chelicerata</taxon>
        <taxon>Arachnida</taxon>
        <taxon>Acari</taxon>
        <taxon>Parasitiformes</taxon>
        <taxon>Ixodida</taxon>
        <taxon>Ixodoidea</taxon>
        <taxon>Ixodidae</taxon>
        <taxon>Rhipicephalinae</taxon>
        <taxon>Rhipicephalus</taxon>
        <taxon>Boophilus</taxon>
    </lineage>
</organism>
<comment type="subcellular location">
    <subcellularLocation>
        <location evidence="1">Membrane</location>
        <topology evidence="1">Multi-pass membrane protein</topology>
    </subcellularLocation>
</comment>
<sequence>MGILRFLSTLLALTVLTNVAFCVVTYCVLPNYKEVAGVRAFEMQYKCFVGLTAALIAMKGVYIAHYPTGPYLFLFLRVHVPKLLGIIFEFALLHFVLPHVWIVGNAIGFFAAFVYVMLS</sequence>
<keyword evidence="2 5" id="KW-0812">Transmembrane</keyword>
<evidence type="ECO:0000256" key="5">
    <source>
        <dbReference type="SAM" id="Phobius"/>
    </source>
</evidence>
<keyword evidence="3 5" id="KW-1133">Transmembrane helix</keyword>
<evidence type="ECO:0000256" key="3">
    <source>
        <dbReference type="ARBA" id="ARBA00022989"/>
    </source>
</evidence>
<evidence type="ECO:0000313" key="7">
    <source>
        <dbReference type="EMBL" id="NOV42681.1"/>
    </source>
</evidence>
<reference evidence="7" key="1">
    <citation type="submission" date="2019-09" db="EMBL/GenBank/DDBJ databases">
        <title>Organ-specific transcriptomic study of the physiology of the cattle tick, Rhipicephalus microplus.</title>
        <authorList>
            <person name="Tirloni L."/>
            <person name="Braz G."/>
            <person name="Gandara A.C.P."/>
            <person name="Sabadin G.A."/>
            <person name="da Silva R.M."/>
            <person name="Guizzo M.G."/>
            <person name="Machado J.A."/>
            <person name="Costa E.P."/>
            <person name="Gomes H.F."/>
            <person name="Moraes J."/>
            <person name="Mota M.B.S."/>
            <person name="Mesquita R.D."/>
            <person name="Alvarenga P.H."/>
            <person name="Alves F."/>
            <person name="Seixas A."/>
            <person name="da Fonseca R.N."/>
            <person name="Fogaca A."/>
            <person name="Logullo C."/>
            <person name="Tanaka A."/>
            <person name="Daffre S."/>
            <person name="Termignoni C."/>
            <person name="Vaz I.S.Jr."/>
            <person name="Oliveira P.L."/>
            <person name="Ribeiro J.M."/>
        </authorList>
    </citation>
    <scope>NUCLEOTIDE SEQUENCE</scope>
    <source>
        <strain evidence="7">Porto Alegre</strain>
    </source>
</reference>
<protein>
    <submittedName>
        <fullName evidence="7">Uncharacterized protein</fullName>
    </submittedName>
</protein>
<dbReference type="GO" id="GO:0016020">
    <property type="term" value="C:membrane"/>
    <property type="evidence" value="ECO:0007669"/>
    <property type="project" value="UniProtKB-SubCell"/>
</dbReference>
<dbReference type="EMBL" id="GHWJ01009944">
    <property type="protein sequence ID" value="NOV42681.1"/>
    <property type="molecule type" value="Transcribed_RNA"/>
</dbReference>
<feature type="transmembrane region" description="Helical" evidence="5">
    <location>
        <begin position="99"/>
        <end position="118"/>
    </location>
</feature>
<evidence type="ECO:0000256" key="1">
    <source>
        <dbReference type="ARBA" id="ARBA00004141"/>
    </source>
</evidence>
<evidence type="ECO:0000256" key="4">
    <source>
        <dbReference type="ARBA" id="ARBA00023136"/>
    </source>
</evidence>
<feature type="transmembrane region" description="Helical" evidence="5">
    <location>
        <begin position="46"/>
        <end position="64"/>
    </location>
</feature>
<dbReference type="SUPFAM" id="SSF144091">
    <property type="entry name" value="Rhomboid-like"/>
    <property type="match status" value="1"/>
</dbReference>
<name>A0A6M2DBT6_RHIMP</name>
<dbReference type="AlphaFoldDB" id="A0A6M2DBT6"/>
<evidence type="ECO:0000256" key="6">
    <source>
        <dbReference type="SAM" id="SignalP"/>
    </source>
</evidence>